<dbReference type="CDD" id="cd15482">
    <property type="entry name" value="Sialidase_non-viral"/>
    <property type="match status" value="1"/>
</dbReference>
<evidence type="ECO:0000259" key="4">
    <source>
        <dbReference type="Pfam" id="PF13088"/>
    </source>
</evidence>
<dbReference type="GO" id="GO:0005737">
    <property type="term" value="C:cytoplasm"/>
    <property type="evidence" value="ECO:0007669"/>
    <property type="project" value="TreeGrafter"/>
</dbReference>
<accession>A0AA49JF15</accession>
<protein>
    <recommendedName>
        <fullName evidence="3">exo-alpha-sialidase</fullName>
        <ecNumber evidence="3">3.2.1.18</ecNumber>
    </recommendedName>
</protein>
<evidence type="ECO:0000256" key="2">
    <source>
        <dbReference type="ARBA" id="ARBA00009348"/>
    </source>
</evidence>
<dbReference type="InterPro" id="IPR036278">
    <property type="entry name" value="Sialidase_sf"/>
</dbReference>
<dbReference type="PANTHER" id="PTHR10628">
    <property type="entry name" value="SIALIDASE"/>
    <property type="match status" value="1"/>
</dbReference>
<dbReference type="EMBL" id="CP120682">
    <property type="protein sequence ID" value="WKN34510.1"/>
    <property type="molecule type" value="Genomic_DNA"/>
</dbReference>
<feature type="domain" description="Sialidase" evidence="4">
    <location>
        <begin position="59"/>
        <end position="348"/>
    </location>
</feature>
<evidence type="ECO:0000256" key="3">
    <source>
        <dbReference type="ARBA" id="ARBA00012733"/>
    </source>
</evidence>
<dbReference type="EC" id="3.2.1.18" evidence="3"/>
<dbReference type="Pfam" id="PF13088">
    <property type="entry name" value="BNR_2"/>
    <property type="match status" value="1"/>
</dbReference>
<comment type="catalytic activity">
    <reaction evidence="1">
        <text>Hydrolysis of alpha-(2-&gt;3)-, alpha-(2-&gt;6)-, alpha-(2-&gt;8)- glycosidic linkages of terminal sialic acid residues in oligosaccharides, glycoproteins, glycolipids, colominic acid and synthetic substrates.</text>
        <dbReference type="EC" id="3.2.1.18"/>
    </reaction>
</comment>
<dbReference type="GO" id="GO:0006689">
    <property type="term" value="P:ganglioside catabolic process"/>
    <property type="evidence" value="ECO:0007669"/>
    <property type="project" value="TreeGrafter"/>
</dbReference>
<dbReference type="SUPFAM" id="SSF50939">
    <property type="entry name" value="Sialidases"/>
    <property type="match status" value="1"/>
</dbReference>
<sequence length="376" mass="41841">MNKQFSVGKLMFGIWVCILLSGVVYAFPSTSEKLPYIFESGTEGYQCFRIPAIVKTQKGTLLAFAEGRKNNCSDEEDIDLVLKRSTDQGKTWSKLMIVWSDAENTCGNPSPVVDQQTGKVHLLMNWNLGEDDIGEISRGTSKDTRRVFYTASTDDGLSWEKPREITESVKKPEWGWYATGPVHGIQLQQGQHQGRLLIPCDYIETGPDRKGYSHVIWSDDNGSSWELGGVTPQPGVNESTVAERPDGSLLLNMRSHEGMRMVATSDDGGATWTNMQGDPQLVEPTCQGSLLSIQTAGEFGLLFSNPASQKRERLTLKMSTDGGEHWEKEYEVHQGPSAYSDIVQLTEKTVGVLYERGQKRPYEGVAFEIISLEELN</sequence>
<evidence type="ECO:0000313" key="5">
    <source>
        <dbReference type="EMBL" id="WKN34510.1"/>
    </source>
</evidence>
<dbReference type="Gene3D" id="2.120.10.10">
    <property type="match status" value="1"/>
</dbReference>
<dbReference type="InterPro" id="IPR011040">
    <property type="entry name" value="Sialidase"/>
</dbReference>
<proteinExistence type="inferred from homology"/>
<gene>
    <name evidence="5" type="ORF">K4G66_19230</name>
</gene>
<reference evidence="5" key="2">
    <citation type="journal article" date="2024" name="Antonie Van Leeuwenhoek">
        <title>Roseihalotalea indica gen. nov., sp. nov., a halophilic Bacteroidetes from mesopelagic Southwest Indian Ocean with higher carbohydrate metabolic potential.</title>
        <authorList>
            <person name="Chen B."/>
            <person name="Zhang M."/>
            <person name="Lin D."/>
            <person name="Ye J."/>
            <person name="Tang K."/>
        </authorList>
    </citation>
    <scope>NUCLEOTIDE SEQUENCE</scope>
    <source>
        <strain evidence="5">TK19036</strain>
    </source>
</reference>
<name>A0AA49JF15_9BACT</name>
<dbReference type="InterPro" id="IPR026856">
    <property type="entry name" value="Sialidase_fam"/>
</dbReference>
<comment type="similarity">
    <text evidence="2">Belongs to the glycosyl hydrolase 33 family.</text>
</comment>
<dbReference type="AlphaFoldDB" id="A0AA49JF15"/>
<evidence type="ECO:0000256" key="1">
    <source>
        <dbReference type="ARBA" id="ARBA00000427"/>
    </source>
</evidence>
<dbReference type="GO" id="GO:0004308">
    <property type="term" value="F:exo-alpha-sialidase activity"/>
    <property type="evidence" value="ECO:0007669"/>
    <property type="project" value="UniProtKB-EC"/>
</dbReference>
<reference evidence="5" key="1">
    <citation type="journal article" date="2023" name="Comput. Struct. Biotechnol. J.">
        <title>Discovery of a novel marine Bacteroidetes with a rich repertoire of carbohydrate-active enzymes.</title>
        <authorList>
            <person name="Chen B."/>
            <person name="Liu G."/>
            <person name="Chen Q."/>
            <person name="Wang H."/>
            <person name="Liu L."/>
            <person name="Tang K."/>
        </authorList>
    </citation>
    <scope>NUCLEOTIDE SEQUENCE</scope>
    <source>
        <strain evidence="5">TK19036</strain>
    </source>
</reference>
<dbReference type="PANTHER" id="PTHR10628:SF30">
    <property type="entry name" value="EXO-ALPHA-SIALIDASE"/>
    <property type="match status" value="1"/>
</dbReference>
<dbReference type="GO" id="GO:0016020">
    <property type="term" value="C:membrane"/>
    <property type="evidence" value="ECO:0007669"/>
    <property type="project" value="TreeGrafter"/>
</dbReference>
<organism evidence="5">
    <name type="scientific">Roseihalotalea indica</name>
    <dbReference type="NCBI Taxonomy" id="2867963"/>
    <lineage>
        <taxon>Bacteria</taxon>
        <taxon>Pseudomonadati</taxon>
        <taxon>Bacteroidota</taxon>
        <taxon>Cytophagia</taxon>
        <taxon>Cytophagales</taxon>
        <taxon>Catalimonadaceae</taxon>
        <taxon>Roseihalotalea</taxon>
    </lineage>
</organism>
<dbReference type="GO" id="GO:0009313">
    <property type="term" value="P:oligosaccharide catabolic process"/>
    <property type="evidence" value="ECO:0007669"/>
    <property type="project" value="TreeGrafter"/>
</dbReference>